<reference evidence="2 3" key="1">
    <citation type="submission" date="2018-06" db="EMBL/GenBank/DDBJ databases">
        <authorList>
            <consortium name="Pathogen Informatics"/>
            <person name="Doyle S."/>
        </authorList>
    </citation>
    <scope>NUCLEOTIDE SEQUENCE [LARGE SCALE GENOMIC DNA]</scope>
    <source>
        <strain evidence="2 3">NCTC10308</strain>
    </source>
</reference>
<dbReference type="InterPro" id="IPR037185">
    <property type="entry name" value="EmrE-like"/>
</dbReference>
<dbReference type="AlphaFoldDB" id="A0A380U6N4"/>
<keyword evidence="1" id="KW-0812">Transmembrane</keyword>
<keyword evidence="1" id="KW-1133">Transmembrane helix</keyword>
<dbReference type="EMBL" id="UFRV01000006">
    <property type="protein sequence ID" value="SUT97283.1"/>
    <property type="molecule type" value="Genomic_DNA"/>
</dbReference>
<protein>
    <recommendedName>
        <fullName evidence="4">EamA domain-containing protein</fullName>
    </recommendedName>
</protein>
<evidence type="ECO:0000313" key="3">
    <source>
        <dbReference type="Proteomes" id="UP000254227"/>
    </source>
</evidence>
<gene>
    <name evidence="2" type="ORF">NCTC10308_02383</name>
</gene>
<evidence type="ECO:0000256" key="1">
    <source>
        <dbReference type="SAM" id="Phobius"/>
    </source>
</evidence>
<organism evidence="2 3">
    <name type="scientific">Acinetobacter johnsonii</name>
    <dbReference type="NCBI Taxonomy" id="40214"/>
    <lineage>
        <taxon>Bacteria</taxon>
        <taxon>Pseudomonadati</taxon>
        <taxon>Pseudomonadota</taxon>
        <taxon>Gammaproteobacteria</taxon>
        <taxon>Moraxellales</taxon>
        <taxon>Moraxellaceae</taxon>
        <taxon>Acinetobacter</taxon>
    </lineage>
</organism>
<name>A0A380U6N4_ACIJO</name>
<sequence>MTPIFGMCFGVVLLNEQLELNFLVGTCFVLMGVMGVMGVSLHHKIKQYVQAFKMALQ</sequence>
<evidence type="ECO:0000313" key="2">
    <source>
        <dbReference type="EMBL" id="SUT97283.1"/>
    </source>
</evidence>
<feature type="transmembrane region" description="Helical" evidence="1">
    <location>
        <begin position="20"/>
        <end position="41"/>
    </location>
</feature>
<accession>A0A380U6N4</accession>
<dbReference type="Proteomes" id="UP000254227">
    <property type="component" value="Unassembled WGS sequence"/>
</dbReference>
<proteinExistence type="predicted"/>
<dbReference type="SUPFAM" id="SSF103481">
    <property type="entry name" value="Multidrug resistance efflux transporter EmrE"/>
    <property type="match status" value="1"/>
</dbReference>
<evidence type="ECO:0008006" key="4">
    <source>
        <dbReference type="Google" id="ProtNLM"/>
    </source>
</evidence>
<keyword evidence="1" id="KW-0472">Membrane</keyword>